<gene>
    <name evidence="1" type="ORF">QAD02_014432</name>
</gene>
<name>A0ACC2PA50_9HYME</name>
<dbReference type="EMBL" id="CM056742">
    <property type="protein sequence ID" value="KAJ8678645.1"/>
    <property type="molecule type" value="Genomic_DNA"/>
</dbReference>
<dbReference type="Proteomes" id="UP001239111">
    <property type="component" value="Chromosome 2"/>
</dbReference>
<keyword evidence="2" id="KW-1185">Reference proteome</keyword>
<evidence type="ECO:0000313" key="1">
    <source>
        <dbReference type="EMBL" id="KAJ8678645.1"/>
    </source>
</evidence>
<protein>
    <submittedName>
        <fullName evidence="1">Uncharacterized protein</fullName>
    </submittedName>
</protein>
<accession>A0ACC2PA50</accession>
<sequence>MLRLSLISDLGTSNCSWTSCREGCTRELFECTQIRVNYKLPVNDSSLINEIVKRKGVVEDEAVGKKSRSRRSLREYDYIEDLDDEDESEEDSEDGLPKPFPTGLMGNDSEWYFTGAKLFPNVKGCGYPPMLNCTIFVRQYGSIGQNFSCYYSKIDPGIVISDFDIRQVYRNLIYAMAIPIPSFIISVIYLTIAYFKIYNEDEVALVGAEENAQTDEAGAGDEAAGEVDGLVAQSSPGALTPSSDAFREDLTTSFGHQYEVAMVDDVSRGSLDGITDAISIQGSLSKTMTTSISTHPGPTVAV</sequence>
<proteinExistence type="predicted"/>
<comment type="caution">
    <text evidence="1">The sequence shown here is derived from an EMBL/GenBank/DDBJ whole genome shotgun (WGS) entry which is preliminary data.</text>
</comment>
<evidence type="ECO:0000313" key="2">
    <source>
        <dbReference type="Proteomes" id="UP001239111"/>
    </source>
</evidence>
<organism evidence="1 2">
    <name type="scientific">Eretmocerus hayati</name>
    <dbReference type="NCBI Taxonomy" id="131215"/>
    <lineage>
        <taxon>Eukaryota</taxon>
        <taxon>Metazoa</taxon>
        <taxon>Ecdysozoa</taxon>
        <taxon>Arthropoda</taxon>
        <taxon>Hexapoda</taxon>
        <taxon>Insecta</taxon>
        <taxon>Pterygota</taxon>
        <taxon>Neoptera</taxon>
        <taxon>Endopterygota</taxon>
        <taxon>Hymenoptera</taxon>
        <taxon>Apocrita</taxon>
        <taxon>Proctotrupomorpha</taxon>
        <taxon>Chalcidoidea</taxon>
        <taxon>Aphelinidae</taxon>
        <taxon>Aphelininae</taxon>
        <taxon>Eretmocerus</taxon>
    </lineage>
</organism>
<reference evidence="1" key="1">
    <citation type="submission" date="2023-04" db="EMBL/GenBank/DDBJ databases">
        <title>A chromosome-level genome assembly of the parasitoid wasp Eretmocerus hayati.</title>
        <authorList>
            <person name="Zhong Y."/>
            <person name="Liu S."/>
            <person name="Liu Y."/>
        </authorList>
    </citation>
    <scope>NUCLEOTIDE SEQUENCE</scope>
    <source>
        <strain evidence="1">ZJU_SS_LIU_2023</strain>
    </source>
</reference>